<dbReference type="STRING" id="1121919.SAMN02745975_02885"/>
<reference evidence="2" key="1">
    <citation type="submission" date="2016-11" db="EMBL/GenBank/DDBJ databases">
        <authorList>
            <person name="Varghese N."/>
            <person name="Submissions S."/>
        </authorList>
    </citation>
    <scope>NUCLEOTIDE SEQUENCE [LARGE SCALE GENOMIC DNA]</scope>
    <source>
        <strain evidence="2">DSM 17957</strain>
    </source>
</reference>
<dbReference type="PROSITE" id="PS51273">
    <property type="entry name" value="GATASE_TYPE_1"/>
    <property type="match status" value="1"/>
</dbReference>
<gene>
    <name evidence="1" type="ORF">SAMN02745975_02885</name>
</gene>
<accession>A0A1M6M7D3</accession>
<dbReference type="PANTHER" id="PTHR43235">
    <property type="entry name" value="GLUTAMINE AMIDOTRANSFERASE PB2B2.05-RELATED"/>
    <property type="match status" value="1"/>
</dbReference>
<dbReference type="GO" id="GO:0005829">
    <property type="term" value="C:cytosol"/>
    <property type="evidence" value="ECO:0007669"/>
    <property type="project" value="TreeGrafter"/>
</dbReference>
<dbReference type="RefSeq" id="WP_110941941.1">
    <property type="nucleotide sequence ID" value="NZ_FQZV01000042.1"/>
</dbReference>
<proteinExistence type="predicted"/>
<name>A0A1M6M7D3_9FIRM</name>
<dbReference type="FunFam" id="3.40.50.880:FF:000030">
    <property type="entry name" value="Gamma-glutamyl-gamma-aminobutyrate hydrolase PuuD"/>
    <property type="match status" value="1"/>
</dbReference>
<dbReference type="InterPro" id="IPR011697">
    <property type="entry name" value="Peptidase_C26"/>
</dbReference>
<keyword evidence="1" id="KW-0315">Glutamine amidotransferase</keyword>
<protein>
    <submittedName>
        <fullName evidence="1">Putative glutamine amidotransferase</fullName>
    </submittedName>
</protein>
<dbReference type="EMBL" id="FQZV01000042">
    <property type="protein sequence ID" value="SHJ79368.1"/>
    <property type="molecule type" value="Genomic_DNA"/>
</dbReference>
<dbReference type="PANTHER" id="PTHR43235:SF1">
    <property type="entry name" value="GLUTAMINE AMIDOTRANSFERASE PB2B2.05-RELATED"/>
    <property type="match status" value="1"/>
</dbReference>
<evidence type="ECO:0000313" key="1">
    <source>
        <dbReference type="EMBL" id="SHJ79368.1"/>
    </source>
</evidence>
<dbReference type="OrthoDB" id="9813383at2"/>
<dbReference type="InterPro" id="IPR044668">
    <property type="entry name" value="PuuD-like"/>
</dbReference>
<dbReference type="Gene3D" id="3.40.50.880">
    <property type="match status" value="1"/>
</dbReference>
<dbReference type="Pfam" id="PF07722">
    <property type="entry name" value="Peptidase_C26"/>
    <property type="match status" value="1"/>
</dbReference>
<dbReference type="GO" id="GO:0016740">
    <property type="term" value="F:transferase activity"/>
    <property type="evidence" value="ECO:0007669"/>
    <property type="project" value="UniProtKB-KW"/>
</dbReference>
<dbReference type="AlphaFoldDB" id="A0A1M6M7D3"/>
<evidence type="ECO:0000313" key="2">
    <source>
        <dbReference type="Proteomes" id="UP000184536"/>
    </source>
</evidence>
<keyword evidence="2" id="KW-1185">Reference proteome</keyword>
<dbReference type="InterPro" id="IPR029062">
    <property type="entry name" value="Class_I_gatase-like"/>
</dbReference>
<dbReference type="CDD" id="cd01745">
    <property type="entry name" value="GATase1_2"/>
    <property type="match status" value="1"/>
</dbReference>
<dbReference type="Proteomes" id="UP000184536">
    <property type="component" value="Unassembled WGS sequence"/>
</dbReference>
<dbReference type="SUPFAM" id="SSF52317">
    <property type="entry name" value="Class I glutamine amidotransferase-like"/>
    <property type="match status" value="1"/>
</dbReference>
<dbReference type="GO" id="GO:0016811">
    <property type="term" value="F:hydrolase activity, acting on carbon-nitrogen (but not peptide) bonds, in linear amides"/>
    <property type="evidence" value="ECO:0007669"/>
    <property type="project" value="InterPro"/>
</dbReference>
<sequence length="244" mass="27595">MKPVIGITTFHHYYEDKEILCGVDNCYVHSIILAGGVPVLIPIVHQWKAQLQYTEIIDGLLLSGGGDIAPLLYKEEPLKETAGISWERDQQEISLCKEAYEKGIPILGICRGLQVMNVAFGGTLYQDIEKQVPGALGHYPLYTGMDQLHHAVEIQRDSKLHDLFKEEKIYVNSFHHQAVDKIAEGFKATAFSKDGIIEAIETEHQQFAMGLQWHPEALVTKHPKFLKLFSGLIEESIKYKKKVR</sequence>
<keyword evidence="1" id="KW-0808">Transferase</keyword>
<organism evidence="1 2">
    <name type="scientific">Geosporobacter subterraneus DSM 17957</name>
    <dbReference type="NCBI Taxonomy" id="1121919"/>
    <lineage>
        <taxon>Bacteria</taxon>
        <taxon>Bacillati</taxon>
        <taxon>Bacillota</taxon>
        <taxon>Clostridia</taxon>
        <taxon>Peptostreptococcales</taxon>
        <taxon>Thermotaleaceae</taxon>
        <taxon>Geosporobacter</taxon>
    </lineage>
</organism>